<dbReference type="KEGG" id="vde:111242944"/>
<keyword evidence="3" id="KW-1185">Reference proteome</keyword>
<evidence type="ECO:0000313" key="2">
    <source>
        <dbReference type="EnsemblMetazoa" id="XP_022643639"/>
    </source>
</evidence>
<reference evidence="2" key="1">
    <citation type="submission" date="2021-01" db="UniProtKB">
        <authorList>
            <consortium name="EnsemblMetazoa"/>
        </authorList>
    </citation>
    <scope>IDENTIFICATION</scope>
</reference>
<feature type="chain" id="PRO_5029855617" evidence="1">
    <location>
        <begin position="19"/>
        <end position="167"/>
    </location>
</feature>
<sequence length="167" mass="18099">MWSIAILVFAAISAVCQTRPHLADRDSGEQTHAPRLRGFEHLLGEPLPSLNENPTIFKGNRIIMLVGDGTWNCSDPGMLLKVMGNLTELRRVVDKCFIASSEDLSPSDIESGEDNSTSVNHLNLVVAKRETANISVEETESSQNGIRMRYIATSSSSVSTGSPAGEK</sequence>
<dbReference type="GeneID" id="111242944"/>
<accession>A0A7M7M8E8</accession>
<dbReference type="Proteomes" id="UP000594260">
    <property type="component" value="Unplaced"/>
</dbReference>
<dbReference type="EnsemblMetazoa" id="XM_022787904">
    <property type="protein sequence ID" value="XP_022643639"/>
    <property type="gene ID" value="LOC111242944"/>
</dbReference>
<name>A0A7M7M8E8_VARDE</name>
<feature type="signal peptide" evidence="1">
    <location>
        <begin position="1"/>
        <end position="18"/>
    </location>
</feature>
<evidence type="ECO:0000313" key="3">
    <source>
        <dbReference type="Proteomes" id="UP000594260"/>
    </source>
</evidence>
<proteinExistence type="predicted"/>
<protein>
    <submittedName>
        <fullName evidence="2">Uncharacterized protein</fullName>
    </submittedName>
</protein>
<dbReference type="RefSeq" id="XP_022643639.1">
    <property type="nucleotide sequence ID" value="XM_022787904.1"/>
</dbReference>
<keyword evidence="1" id="KW-0732">Signal</keyword>
<organism evidence="2 3">
    <name type="scientific">Varroa destructor</name>
    <name type="common">Honeybee mite</name>
    <dbReference type="NCBI Taxonomy" id="109461"/>
    <lineage>
        <taxon>Eukaryota</taxon>
        <taxon>Metazoa</taxon>
        <taxon>Ecdysozoa</taxon>
        <taxon>Arthropoda</taxon>
        <taxon>Chelicerata</taxon>
        <taxon>Arachnida</taxon>
        <taxon>Acari</taxon>
        <taxon>Parasitiformes</taxon>
        <taxon>Mesostigmata</taxon>
        <taxon>Gamasina</taxon>
        <taxon>Dermanyssoidea</taxon>
        <taxon>Varroidae</taxon>
        <taxon>Varroa</taxon>
    </lineage>
</organism>
<dbReference type="InParanoid" id="A0A7M7M8E8"/>
<dbReference type="AlphaFoldDB" id="A0A7M7M8E8"/>
<evidence type="ECO:0000256" key="1">
    <source>
        <dbReference type="SAM" id="SignalP"/>
    </source>
</evidence>